<organism evidence="1 2">
    <name type="scientific">Fusarium oxysporum</name>
    <name type="common">Fusarium vascular wilt</name>
    <dbReference type="NCBI Taxonomy" id="5507"/>
    <lineage>
        <taxon>Eukaryota</taxon>
        <taxon>Fungi</taxon>
        <taxon>Dikarya</taxon>
        <taxon>Ascomycota</taxon>
        <taxon>Pezizomycotina</taxon>
        <taxon>Sordariomycetes</taxon>
        <taxon>Hypocreomycetidae</taxon>
        <taxon>Hypocreales</taxon>
        <taxon>Nectriaceae</taxon>
        <taxon>Fusarium</taxon>
        <taxon>Fusarium oxysporum species complex</taxon>
    </lineage>
</organism>
<dbReference type="EMBL" id="FMJY01000006">
    <property type="protein sequence ID" value="SCO87516.1"/>
    <property type="molecule type" value="Genomic_DNA"/>
</dbReference>
<protein>
    <submittedName>
        <fullName evidence="1">Uncharacterized protein</fullName>
    </submittedName>
</protein>
<dbReference type="AlphaFoldDB" id="A0A2H3TW31"/>
<evidence type="ECO:0000313" key="1">
    <source>
        <dbReference type="EMBL" id="SCO87516.1"/>
    </source>
</evidence>
<dbReference type="Proteomes" id="UP000219369">
    <property type="component" value="Unassembled WGS sequence"/>
</dbReference>
<reference evidence="2" key="1">
    <citation type="submission" date="2016-09" db="EMBL/GenBank/DDBJ databases">
        <authorList>
            <person name="Guldener U."/>
        </authorList>
    </citation>
    <scope>NUCLEOTIDE SEQUENCE [LARGE SCALE GENOMIC DNA]</scope>
    <source>
        <strain evidence="2">V64-1</strain>
    </source>
</reference>
<name>A0A2H3TW31_FUSOX</name>
<sequence>MLKRLVPVFDHTLTIPVGQLRWFTGFELKRGFDKNRKTTIGVNILSERSKIPVCVLLIANNFRAVCPVDPNEKGSSELFNVY</sequence>
<gene>
    <name evidence="1" type="ORF">FRV6_11643</name>
</gene>
<proteinExistence type="predicted"/>
<accession>A0A2H3TW31</accession>
<evidence type="ECO:0000313" key="2">
    <source>
        <dbReference type="Proteomes" id="UP000219369"/>
    </source>
</evidence>